<sequence>MARIGATSSGFFVIHPQKLALLALYLPAPVVVITILTITCQTSVSGPSAFCNLITLLVTPHPHKCLRSECWVGRDTKKALVIKDQKRHSNENIHAKQDPNPCSILVHRRCHLLSVELDCCAYTCSCVQCQQVERSETVITIDDRPASRRWPRVTIRTPFKPRKSSIASIVHLDSVRRALVSYCIAYTFCLSVYVYIYL</sequence>
<keyword evidence="1" id="KW-0472">Membrane</keyword>
<dbReference type="Proteomes" id="UP000182444">
    <property type="component" value="Chromosome 1D"/>
</dbReference>
<evidence type="ECO:0000256" key="1">
    <source>
        <dbReference type="SAM" id="Phobius"/>
    </source>
</evidence>
<accession>A0A1D8NFE0</accession>
<organism evidence="2 3">
    <name type="scientific">Yarrowia lipolytica</name>
    <name type="common">Candida lipolytica</name>
    <dbReference type="NCBI Taxonomy" id="4952"/>
    <lineage>
        <taxon>Eukaryota</taxon>
        <taxon>Fungi</taxon>
        <taxon>Dikarya</taxon>
        <taxon>Ascomycota</taxon>
        <taxon>Saccharomycotina</taxon>
        <taxon>Dipodascomycetes</taxon>
        <taxon>Dipodascales</taxon>
        <taxon>Dipodascales incertae sedis</taxon>
        <taxon>Yarrowia</taxon>
    </lineage>
</organism>
<keyword evidence="1" id="KW-0812">Transmembrane</keyword>
<feature type="transmembrane region" description="Helical" evidence="1">
    <location>
        <begin position="179"/>
        <end position="197"/>
    </location>
</feature>
<evidence type="ECO:0000313" key="3">
    <source>
        <dbReference type="Proteomes" id="UP000182444"/>
    </source>
</evidence>
<name>A0A1D8NFE0_YARLL</name>
<reference evidence="2 3" key="1">
    <citation type="journal article" date="2016" name="PLoS ONE">
        <title>Sequence Assembly of Yarrowia lipolytica Strain W29/CLIB89 Shows Transposable Element Diversity.</title>
        <authorList>
            <person name="Magnan C."/>
            <person name="Yu J."/>
            <person name="Chang I."/>
            <person name="Jahn E."/>
            <person name="Kanomata Y."/>
            <person name="Wu J."/>
            <person name="Zeller M."/>
            <person name="Oakes M."/>
            <person name="Baldi P."/>
            <person name="Sandmeyer S."/>
        </authorList>
    </citation>
    <scope>NUCLEOTIDE SEQUENCE [LARGE SCALE GENOMIC DNA]</scope>
    <source>
        <strain evidence="3">CLIB89(W29)</strain>
    </source>
</reference>
<keyword evidence="1" id="KW-1133">Transmembrane helix</keyword>
<protein>
    <submittedName>
        <fullName evidence="2">Uncharacterized protein</fullName>
    </submittedName>
</protein>
<dbReference type="VEuPathDB" id="FungiDB:YALI1_D25337g"/>
<feature type="transmembrane region" description="Helical" evidence="1">
    <location>
        <begin position="19"/>
        <end position="38"/>
    </location>
</feature>
<dbReference type="AlphaFoldDB" id="A0A1D8NFE0"/>
<evidence type="ECO:0000313" key="2">
    <source>
        <dbReference type="EMBL" id="AOW04346.1"/>
    </source>
</evidence>
<dbReference type="RefSeq" id="XP_068138888.1">
    <property type="nucleotide sequence ID" value="XM_068282787.1"/>
</dbReference>
<dbReference type="EMBL" id="CP017556">
    <property type="protein sequence ID" value="AOW04346.1"/>
    <property type="molecule type" value="Genomic_DNA"/>
</dbReference>
<gene>
    <name evidence="2" type="ORF">YALI1_D25337g</name>
</gene>
<dbReference type="GeneID" id="94583400"/>
<proteinExistence type="predicted"/>